<dbReference type="Proteomes" id="UP000676386">
    <property type="component" value="Unassembled WGS sequence"/>
</dbReference>
<feature type="compositionally biased region" description="Polar residues" evidence="1">
    <location>
        <begin position="31"/>
        <end position="41"/>
    </location>
</feature>
<accession>A0ABS5IW39</accession>
<sequence length="158" mass="17814">MKSMKKHLVLPVAFLTLAGCHNGKAPEEQEQTASAPPLQNTGEHEAATKISHPCVVFYSPDSIQLEKLKKENGEEAFYTLADDNQNYMADARAFLEGKGIKIIEPGKGKISFQSKSGQAAMLDLNDPKYSWESWWYDGNKLHKIDMTDIEKAYKQYMK</sequence>
<feature type="region of interest" description="Disordered" evidence="1">
    <location>
        <begin position="25"/>
        <end position="44"/>
    </location>
</feature>
<keyword evidence="3" id="KW-1185">Reference proteome</keyword>
<evidence type="ECO:0000313" key="2">
    <source>
        <dbReference type="EMBL" id="MBS0027136.1"/>
    </source>
</evidence>
<evidence type="ECO:0000313" key="3">
    <source>
        <dbReference type="Proteomes" id="UP000676386"/>
    </source>
</evidence>
<evidence type="ECO:0000256" key="1">
    <source>
        <dbReference type="SAM" id="MobiDB-lite"/>
    </source>
</evidence>
<dbReference type="PROSITE" id="PS51257">
    <property type="entry name" value="PROKAR_LIPOPROTEIN"/>
    <property type="match status" value="1"/>
</dbReference>
<proteinExistence type="predicted"/>
<organism evidence="2 3">
    <name type="scientific">Chitinophaga hostae</name>
    <dbReference type="NCBI Taxonomy" id="2831022"/>
    <lineage>
        <taxon>Bacteria</taxon>
        <taxon>Pseudomonadati</taxon>
        <taxon>Bacteroidota</taxon>
        <taxon>Chitinophagia</taxon>
        <taxon>Chitinophagales</taxon>
        <taxon>Chitinophagaceae</taxon>
        <taxon>Chitinophaga</taxon>
    </lineage>
</organism>
<reference evidence="2 3" key="1">
    <citation type="submission" date="2021-04" db="EMBL/GenBank/DDBJ databases">
        <title>Chitinophaga sp. nov., isolated from the rhizosphere soil.</title>
        <authorList>
            <person name="He S."/>
        </authorList>
    </citation>
    <scope>NUCLEOTIDE SEQUENCE [LARGE SCALE GENOMIC DNA]</scope>
    <source>
        <strain evidence="2 3">2R12</strain>
    </source>
</reference>
<protein>
    <recommendedName>
        <fullName evidence="4">Lipoprotein</fullName>
    </recommendedName>
</protein>
<dbReference type="RefSeq" id="WP_211972246.1">
    <property type="nucleotide sequence ID" value="NZ_CBFHAM010000020.1"/>
</dbReference>
<dbReference type="EMBL" id="JAGTXB010000003">
    <property type="protein sequence ID" value="MBS0027136.1"/>
    <property type="molecule type" value="Genomic_DNA"/>
</dbReference>
<name>A0ABS5IW39_9BACT</name>
<comment type="caution">
    <text evidence="2">The sequence shown here is derived from an EMBL/GenBank/DDBJ whole genome shotgun (WGS) entry which is preliminary data.</text>
</comment>
<evidence type="ECO:0008006" key="4">
    <source>
        <dbReference type="Google" id="ProtNLM"/>
    </source>
</evidence>
<gene>
    <name evidence="2" type="ORF">KE626_07440</name>
</gene>